<dbReference type="Proteomes" id="UP000178092">
    <property type="component" value="Unassembled WGS sequence"/>
</dbReference>
<evidence type="ECO:0000313" key="2">
    <source>
        <dbReference type="EMBL" id="OHA65262.1"/>
    </source>
</evidence>
<feature type="transmembrane region" description="Helical" evidence="1">
    <location>
        <begin position="21"/>
        <end position="41"/>
    </location>
</feature>
<dbReference type="AlphaFoldDB" id="A0A1G2QZ37"/>
<evidence type="ECO:0000256" key="1">
    <source>
        <dbReference type="SAM" id="Phobius"/>
    </source>
</evidence>
<gene>
    <name evidence="2" type="ORF">A3C04_03080</name>
</gene>
<comment type="caution">
    <text evidence="2">The sequence shown here is derived from an EMBL/GenBank/DDBJ whole genome shotgun (WGS) entry which is preliminary data.</text>
</comment>
<sequence>METILQIIAVANSAELQSRLIWLRTPFVILTAFFVFMIGYVLATTSYLQFSLFVEIAEFFAFRPFGLRRLTKKWRRVMRRLETGAEADFKLSILEADTMLAGVLKRMVIPGTTIDEKLMQLSPVVIPNIEDLRNAHQVRNNIAHDPDFRISLLEARRALESYERAFRALDLI</sequence>
<accession>A0A1G2QZ37</accession>
<evidence type="ECO:0000313" key="3">
    <source>
        <dbReference type="Proteomes" id="UP000178092"/>
    </source>
</evidence>
<keyword evidence="1" id="KW-1133">Transmembrane helix</keyword>
<name>A0A1G2QZ37_9BACT</name>
<keyword evidence="1" id="KW-0812">Transmembrane</keyword>
<organism evidence="2 3">
    <name type="scientific">Candidatus Wildermuthbacteria bacterium RIFCSPHIGHO2_02_FULL_45_25</name>
    <dbReference type="NCBI Taxonomy" id="1802450"/>
    <lineage>
        <taxon>Bacteria</taxon>
        <taxon>Candidatus Wildermuthiibacteriota</taxon>
    </lineage>
</organism>
<feature type="transmembrane region" description="Helical" evidence="1">
    <location>
        <begin position="47"/>
        <end position="66"/>
    </location>
</feature>
<evidence type="ECO:0008006" key="4">
    <source>
        <dbReference type="Google" id="ProtNLM"/>
    </source>
</evidence>
<reference evidence="2 3" key="1">
    <citation type="journal article" date="2016" name="Nat. Commun.">
        <title>Thousands of microbial genomes shed light on interconnected biogeochemical processes in an aquifer system.</title>
        <authorList>
            <person name="Anantharaman K."/>
            <person name="Brown C.T."/>
            <person name="Hug L.A."/>
            <person name="Sharon I."/>
            <person name="Castelle C.J."/>
            <person name="Probst A.J."/>
            <person name="Thomas B.C."/>
            <person name="Singh A."/>
            <person name="Wilkins M.J."/>
            <person name="Karaoz U."/>
            <person name="Brodie E.L."/>
            <person name="Williams K.H."/>
            <person name="Hubbard S.S."/>
            <person name="Banfield J.F."/>
        </authorList>
    </citation>
    <scope>NUCLEOTIDE SEQUENCE [LARGE SCALE GENOMIC DNA]</scope>
</reference>
<proteinExistence type="predicted"/>
<dbReference type="EMBL" id="MHTV01000045">
    <property type="protein sequence ID" value="OHA65262.1"/>
    <property type="molecule type" value="Genomic_DNA"/>
</dbReference>
<protein>
    <recommendedName>
        <fullName evidence="4">DUF4145 domain-containing protein</fullName>
    </recommendedName>
</protein>
<keyword evidence="1" id="KW-0472">Membrane</keyword>